<evidence type="ECO:0008006" key="3">
    <source>
        <dbReference type="Google" id="ProtNLM"/>
    </source>
</evidence>
<dbReference type="AlphaFoldDB" id="A0AB38CSV1"/>
<comment type="caution">
    <text evidence="1">The sequence shown here is derived from an EMBL/GenBank/DDBJ whole genome shotgun (WGS) entry which is preliminary data.</text>
</comment>
<protein>
    <recommendedName>
        <fullName evidence="3">Head-to-tail adaptor</fullName>
    </recommendedName>
</protein>
<gene>
    <name evidence="1" type="ORF">SAMEA2070301_00271</name>
</gene>
<dbReference type="Proteomes" id="UP000185210">
    <property type="component" value="Unassembled WGS sequence"/>
</dbReference>
<evidence type="ECO:0000313" key="1">
    <source>
        <dbReference type="EMBL" id="SIA11106.1"/>
    </source>
</evidence>
<organism evidence="1 2">
    <name type="scientific">Mycobacteroides abscessus subsp. abscessus</name>
    <dbReference type="NCBI Taxonomy" id="1185650"/>
    <lineage>
        <taxon>Bacteria</taxon>
        <taxon>Bacillati</taxon>
        <taxon>Actinomycetota</taxon>
        <taxon>Actinomycetes</taxon>
        <taxon>Mycobacteriales</taxon>
        <taxon>Mycobacteriaceae</taxon>
        <taxon>Mycobacteroides</taxon>
        <taxon>Mycobacteroides abscessus</taxon>
    </lineage>
</organism>
<evidence type="ECO:0000313" key="2">
    <source>
        <dbReference type="Proteomes" id="UP000185210"/>
    </source>
</evidence>
<dbReference type="RefSeq" id="WP_052584146.1">
    <property type="nucleotide sequence ID" value="NZ_FSFL01000026.1"/>
</dbReference>
<sequence>MTAPANPPQPYASSAQLATYMQVEDVEPAWHATATMLLGFAALLIRTEYTDIDSRDPAIDPELPKLVSLELVSNKMIENAAGGVTQVTESMEDISVTKTLGKGQRFGGLALDEWARSLLAPEPSSGPRAFAIKRGTGTVPNNPYDNQALGTVRGAPWVL</sequence>
<name>A0AB38CSV1_9MYCO</name>
<proteinExistence type="predicted"/>
<reference evidence="1 2" key="1">
    <citation type="submission" date="2016-11" db="EMBL/GenBank/DDBJ databases">
        <authorList>
            <consortium name="Pathogen Informatics"/>
        </authorList>
    </citation>
    <scope>NUCLEOTIDE SEQUENCE [LARGE SCALE GENOMIC DNA]</scope>
    <source>
        <strain evidence="1 2">104</strain>
    </source>
</reference>
<accession>A0AB38CSV1</accession>
<dbReference type="EMBL" id="FSHM01000001">
    <property type="protein sequence ID" value="SIA11106.1"/>
    <property type="molecule type" value="Genomic_DNA"/>
</dbReference>